<dbReference type="InterPro" id="IPR008266">
    <property type="entry name" value="Tyr_kinase_AS"/>
</dbReference>
<dbReference type="AlphaFoldDB" id="A0A286UG90"/>
<keyword evidence="3" id="KW-1185">Reference proteome</keyword>
<dbReference type="GO" id="GO:0004672">
    <property type="term" value="F:protein kinase activity"/>
    <property type="evidence" value="ECO:0007669"/>
    <property type="project" value="InterPro"/>
</dbReference>
<organism evidence="2 3">
    <name type="scientific">Pyrrhoderma noxium</name>
    <dbReference type="NCBI Taxonomy" id="2282107"/>
    <lineage>
        <taxon>Eukaryota</taxon>
        <taxon>Fungi</taxon>
        <taxon>Dikarya</taxon>
        <taxon>Basidiomycota</taxon>
        <taxon>Agaricomycotina</taxon>
        <taxon>Agaricomycetes</taxon>
        <taxon>Hymenochaetales</taxon>
        <taxon>Hymenochaetaceae</taxon>
        <taxon>Pyrrhoderma</taxon>
    </lineage>
</organism>
<name>A0A286UG90_9AGAM</name>
<dbReference type="PROSITE" id="PS00109">
    <property type="entry name" value="PROTEIN_KINASE_TYR"/>
    <property type="match status" value="1"/>
</dbReference>
<dbReference type="STRING" id="2282107.A0A286UG90"/>
<evidence type="ECO:0000256" key="1">
    <source>
        <dbReference type="SAM" id="MobiDB-lite"/>
    </source>
</evidence>
<dbReference type="InterPro" id="IPR052396">
    <property type="entry name" value="Meiotic_Drive_Suppr_Kinase"/>
</dbReference>
<sequence>MASTTTMAAYVRIVAAQGFYVDFTTPCTIESKYSGFTPDHTQELVLQEIVRDSQPAVYRGTLNGMSVVVKIIIDRDISKLRSEAKNYFVMEDLQGTVIPYCYNYLTGSIRIEGKRKPRDIGCLILEDCGESVEDFFSLKLEEKKKILDGLLTMHKSGFYHDDFSEKHVVRGSQGYRITGLKHISRKHQCPWDSERDNWNVGGYYSKSFPCEGLKMAGARMNLWRKDVGYVIASHVRIRVARNLHADFTTPCITESRASGSTPEVTQELILQKDIQLSQYFSSGYYEVNLRPLIYRGTLDGTPVVVKIVFDSDKAKLKLREEANNYIAMEDLQGSVIPHCYNYVIGSTPIKGQTKPSDIAFLILEDCGEPVEYFPSLKLKDRMEILNKLLTMHMHGFHHSDFAERNVVLGPQGHRIIDLERMYEHHCLWERGQFLINGCGDFPCRDLRSAGGAMRIWRKADSHIKVLIMFVGDDLKLLPPREIMDCLIPSGIGCTSNNMEVMKGWLKEFKKEMDDTPDCNVKELVLKYQANPPHIPDICSDKKVVFKKYIPKSSRAHVRILAGEHCSVNFTNPCIVESEDESSTPNLTQELILQRNIRGSHYRGTLDGIPVIVKIKFDYDIDELKKEAKNYFAMKDLQGTVIPRCYNYFTGSTRVKWKTGPIDIGCLILEDCGEPVESLYRLKPEDSIETWNKLLTMHMHGFQHSNFAERNVVRGPHGHRIVNLRHISKRQCPWERNIICEDRSEDFPCPDLKRAADTMHIWEKADSHIKVLIMFVGGDLELLPSRGIMDCLIPSGIGCTAKNVELIKGWLKEFKKELDSNPNCNVDELIAKYQANLLQNTQVCFKGKVKFKEYSPKSSTENSLGQDQEEDSNEEDSDEEDSDEEDSDEKDSDEEDSDEDN</sequence>
<evidence type="ECO:0000313" key="2">
    <source>
        <dbReference type="EMBL" id="PAV18613.1"/>
    </source>
</evidence>
<evidence type="ECO:0000313" key="3">
    <source>
        <dbReference type="Proteomes" id="UP000217199"/>
    </source>
</evidence>
<proteinExistence type="predicted"/>
<dbReference type="EMBL" id="NBII01000005">
    <property type="protein sequence ID" value="PAV18613.1"/>
    <property type="molecule type" value="Genomic_DNA"/>
</dbReference>
<dbReference type="InParanoid" id="A0A286UG90"/>
<dbReference type="OrthoDB" id="3182995at2759"/>
<comment type="caution">
    <text evidence="2">The sequence shown here is derived from an EMBL/GenBank/DDBJ whole genome shotgun (WGS) entry which is preliminary data.</text>
</comment>
<dbReference type="PANTHER" id="PTHR37171">
    <property type="entry name" value="SERINE/THREONINE-PROTEIN KINASE YRZF-RELATED"/>
    <property type="match status" value="1"/>
</dbReference>
<feature type="compositionally biased region" description="Polar residues" evidence="1">
    <location>
        <begin position="855"/>
        <end position="865"/>
    </location>
</feature>
<protein>
    <submittedName>
        <fullName evidence="2">Uncharacterized protein</fullName>
    </submittedName>
</protein>
<reference evidence="2 3" key="1">
    <citation type="journal article" date="2017" name="Mol. Ecol.">
        <title>Comparative and population genomic landscape of Phellinus noxius: A hypervariable fungus causing root rot in trees.</title>
        <authorList>
            <person name="Chung C.L."/>
            <person name="Lee T.J."/>
            <person name="Akiba M."/>
            <person name="Lee H.H."/>
            <person name="Kuo T.H."/>
            <person name="Liu D."/>
            <person name="Ke H.M."/>
            <person name="Yokoi T."/>
            <person name="Roa M.B."/>
            <person name="Lu M.J."/>
            <person name="Chang Y.Y."/>
            <person name="Ann P.J."/>
            <person name="Tsai J.N."/>
            <person name="Chen C.Y."/>
            <person name="Tzean S.S."/>
            <person name="Ota Y."/>
            <person name="Hattori T."/>
            <person name="Sahashi N."/>
            <person name="Liou R.F."/>
            <person name="Kikuchi T."/>
            <person name="Tsai I.J."/>
        </authorList>
    </citation>
    <scope>NUCLEOTIDE SEQUENCE [LARGE SCALE GENOMIC DNA]</scope>
    <source>
        <strain evidence="2 3">FFPRI411160</strain>
    </source>
</reference>
<feature type="compositionally biased region" description="Acidic residues" evidence="1">
    <location>
        <begin position="866"/>
        <end position="900"/>
    </location>
</feature>
<accession>A0A286UG90</accession>
<feature type="region of interest" description="Disordered" evidence="1">
    <location>
        <begin position="852"/>
        <end position="900"/>
    </location>
</feature>
<gene>
    <name evidence="2" type="ORF">PNOK_0545600</name>
</gene>
<dbReference type="SUPFAM" id="SSF56112">
    <property type="entry name" value="Protein kinase-like (PK-like)"/>
    <property type="match status" value="3"/>
</dbReference>
<dbReference type="InterPro" id="IPR011009">
    <property type="entry name" value="Kinase-like_dom_sf"/>
</dbReference>
<dbReference type="Proteomes" id="UP000217199">
    <property type="component" value="Unassembled WGS sequence"/>
</dbReference>
<dbReference type="PANTHER" id="PTHR37171:SF1">
    <property type="entry name" value="SERINE_THREONINE-PROTEIN KINASE YRZF-RELATED"/>
    <property type="match status" value="1"/>
</dbReference>